<name>A0A5U3EPU2_SALET</name>
<keyword evidence="3" id="KW-1003">Cell membrane</keyword>
<evidence type="ECO:0000256" key="8">
    <source>
        <dbReference type="ARBA" id="ARBA00023136"/>
    </source>
</evidence>
<dbReference type="GO" id="GO:0019645">
    <property type="term" value="P:anaerobic electron transport chain"/>
    <property type="evidence" value="ECO:0007669"/>
    <property type="project" value="TreeGrafter"/>
</dbReference>
<dbReference type="PANTHER" id="PTHR30598">
    <property type="entry name" value="NITRATE REDUCTASE PRIVATE CHAPERONE, REDOX ENZYME MATURATION PROTEIN REMP FAMILY"/>
    <property type="match status" value="1"/>
</dbReference>
<dbReference type="Proteomes" id="UP000839575">
    <property type="component" value="Unassembled WGS sequence"/>
</dbReference>
<evidence type="ECO:0000256" key="7">
    <source>
        <dbReference type="ARBA" id="ARBA00023002"/>
    </source>
</evidence>
<evidence type="ECO:0000256" key="4">
    <source>
        <dbReference type="ARBA" id="ARBA00022692"/>
    </source>
</evidence>
<dbReference type="GO" id="GO:0020037">
    <property type="term" value="F:heme binding"/>
    <property type="evidence" value="ECO:0007669"/>
    <property type="project" value="TreeGrafter"/>
</dbReference>
<gene>
    <name evidence="10" type="primary">narI</name>
    <name evidence="10" type="ORF">S301_27195</name>
</gene>
<feature type="non-terminal residue" evidence="10">
    <location>
        <position position="1"/>
    </location>
</feature>
<evidence type="ECO:0000259" key="9">
    <source>
        <dbReference type="Pfam" id="PF02665"/>
    </source>
</evidence>
<protein>
    <submittedName>
        <fullName evidence="10">Respiratory nitrate reductase subunit gamma</fullName>
    </submittedName>
</protein>
<feature type="domain" description="NarG-like" evidence="9">
    <location>
        <begin position="2"/>
        <end position="44"/>
    </location>
</feature>
<evidence type="ECO:0000256" key="2">
    <source>
        <dbReference type="ARBA" id="ARBA00022448"/>
    </source>
</evidence>
<reference evidence="10" key="1">
    <citation type="submission" date="2018-07" db="EMBL/GenBank/DDBJ databases">
        <authorList>
            <consortium name="GenomeTrakr network: Whole genome sequencing for foodborne pathogen traceback"/>
        </authorList>
    </citation>
    <scope>NUCLEOTIDE SEQUENCE [LARGE SCALE GENOMIC DNA]</scope>
    <source>
        <strain evidence="10">CFSAN002851</strain>
    </source>
</reference>
<evidence type="ECO:0000256" key="5">
    <source>
        <dbReference type="ARBA" id="ARBA00022982"/>
    </source>
</evidence>
<dbReference type="SUPFAM" id="SSF103501">
    <property type="entry name" value="Respiratory nitrate reductase 1 gamma chain"/>
    <property type="match status" value="1"/>
</dbReference>
<dbReference type="PANTHER" id="PTHR30598:SF4">
    <property type="entry name" value="RESPIRATORY NITRATE REDUCTASE 2 GAMMA CHAIN"/>
    <property type="match status" value="1"/>
</dbReference>
<comment type="subcellular location">
    <subcellularLocation>
        <location evidence="1">Cell membrane</location>
        <topology evidence="1">Multi-pass membrane protein</topology>
    </subcellularLocation>
</comment>
<dbReference type="GO" id="GO:0009055">
    <property type="term" value="F:electron transfer activity"/>
    <property type="evidence" value="ECO:0007669"/>
    <property type="project" value="TreeGrafter"/>
</dbReference>
<keyword evidence="6" id="KW-1133">Transmembrane helix</keyword>
<evidence type="ECO:0000313" key="10">
    <source>
        <dbReference type="EMBL" id="EBP4002233.1"/>
    </source>
</evidence>
<keyword evidence="7" id="KW-0560">Oxidoreductase</keyword>
<dbReference type="InterPro" id="IPR023234">
    <property type="entry name" value="NarG-like_domain"/>
</dbReference>
<sequence>SEMLSGVAFVFRVHLVPGMAIFLLFPFTRLVHVWSASFEYFTRR</sequence>
<dbReference type="Gene3D" id="1.20.950.20">
    <property type="entry name" value="Transmembrane di-heme cytochromes, Chain C"/>
    <property type="match status" value="1"/>
</dbReference>
<dbReference type="Pfam" id="PF02665">
    <property type="entry name" value="Nitrate_red_gam"/>
    <property type="match status" value="1"/>
</dbReference>
<dbReference type="GO" id="GO:0005886">
    <property type="term" value="C:plasma membrane"/>
    <property type="evidence" value="ECO:0007669"/>
    <property type="project" value="UniProtKB-SubCell"/>
</dbReference>
<dbReference type="EMBL" id="AAGLPX010000118">
    <property type="protein sequence ID" value="EBP4002233.1"/>
    <property type="molecule type" value="Genomic_DNA"/>
</dbReference>
<keyword evidence="5" id="KW-0249">Electron transport</keyword>
<keyword evidence="4" id="KW-0812">Transmembrane</keyword>
<comment type="caution">
    <text evidence="10">The sequence shown here is derived from an EMBL/GenBank/DDBJ whole genome shotgun (WGS) entry which is preliminary data.</text>
</comment>
<evidence type="ECO:0000256" key="6">
    <source>
        <dbReference type="ARBA" id="ARBA00022989"/>
    </source>
</evidence>
<dbReference type="GO" id="GO:0008940">
    <property type="term" value="F:nitrate reductase activity"/>
    <property type="evidence" value="ECO:0007669"/>
    <property type="project" value="TreeGrafter"/>
</dbReference>
<keyword evidence="2" id="KW-0813">Transport</keyword>
<accession>A0A5U3EPU2</accession>
<dbReference type="InterPro" id="IPR036197">
    <property type="entry name" value="NarG-like_sf"/>
</dbReference>
<evidence type="ECO:0000256" key="1">
    <source>
        <dbReference type="ARBA" id="ARBA00004651"/>
    </source>
</evidence>
<proteinExistence type="predicted"/>
<keyword evidence="8" id="KW-0472">Membrane</keyword>
<organism evidence="10">
    <name type="scientific">Salmonella enterica I</name>
    <dbReference type="NCBI Taxonomy" id="59201"/>
    <lineage>
        <taxon>Bacteria</taxon>
        <taxon>Pseudomonadati</taxon>
        <taxon>Pseudomonadota</taxon>
        <taxon>Gammaproteobacteria</taxon>
        <taxon>Enterobacterales</taxon>
        <taxon>Enterobacteriaceae</taxon>
        <taxon>Salmonella</taxon>
    </lineage>
</organism>
<dbReference type="InterPro" id="IPR051936">
    <property type="entry name" value="Heme-iron_electron_transfer"/>
</dbReference>
<evidence type="ECO:0000256" key="3">
    <source>
        <dbReference type="ARBA" id="ARBA00022475"/>
    </source>
</evidence>
<dbReference type="AlphaFoldDB" id="A0A5U3EPU2"/>